<keyword evidence="7" id="KW-0238">DNA-binding</keyword>
<keyword evidence="6" id="KW-0805">Transcription regulation</keyword>
<keyword evidence="5" id="KW-0678">Repressor</keyword>
<dbReference type="InterPro" id="IPR036421">
    <property type="entry name" value="Fe_dep_repressor_sf"/>
</dbReference>
<evidence type="ECO:0000256" key="5">
    <source>
        <dbReference type="ARBA" id="ARBA00022491"/>
    </source>
</evidence>
<dbReference type="Pfam" id="PF02742">
    <property type="entry name" value="Fe_dep_repr_C"/>
    <property type="match status" value="1"/>
</dbReference>
<keyword evidence="4" id="KW-0963">Cytoplasm</keyword>
<keyword evidence="8" id="KW-0010">Activator</keyword>
<dbReference type="GO" id="GO:0005737">
    <property type="term" value="C:cytoplasm"/>
    <property type="evidence" value="ECO:0007669"/>
    <property type="project" value="UniProtKB-SubCell"/>
</dbReference>
<evidence type="ECO:0000256" key="10">
    <source>
        <dbReference type="ARBA" id="ARBA00023211"/>
    </source>
</evidence>
<dbReference type="STRING" id="225345.CLCHR_28830"/>
<comment type="caution">
    <text evidence="13">The sequence shown here is derived from an EMBL/GenBank/DDBJ whole genome shotgun (WGS) entry which is preliminary data.</text>
</comment>
<keyword evidence="10" id="KW-0464">Manganese</keyword>
<evidence type="ECO:0000313" key="13">
    <source>
        <dbReference type="EMBL" id="OPJ60536.1"/>
    </source>
</evidence>
<dbReference type="PANTHER" id="PTHR33238">
    <property type="entry name" value="IRON (METAL) DEPENDENT REPRESSOR, DTXR FAMILY"/>
    <property type="match status" value="1"/>
</dbReference>
<proteinExistence type="inferred from homology"/>
<keyword evidence="9" id="KW-0804">Transcription</keyword>
<evidence type="ECO:0000256" key="8">
    <source>
        <dbReference type="ARBA" id="ARBA00023159"/>
    </source>
</evidence>
<dbReference type="EMBL" id="MZGT01000038">
    <property type="protein sequence ID" value="OPJ60536.1"/>
    <property type="molecule type" value="Genomic_DNA"/>
</dbReference>
<dbReference type="Gene3D" id="1.10.10.10">
    <property type="entry name" value="Winged helix-like DNA-binding domain superfamily/Winged helix DNA-binding domain"/>
    <property type="match status" value="1"/>
</dbReference>
<evidence type="ECO:0000256" key="1">
    <source>
        <dbReference type="ARBA" id="ARBA00004496"/>
    </source>
</evidence>
<gene>
    <name evidence="13" type="primary">mntR_2</name>
    <name evidence="13" type="ORF">CLCHR_28830</name>
</gene>
<evidence type="ECO:0000256" key="2">
    <source>
        <dbReference type="ARBA" id="ARBA00007871"/>
    </source>
</evidence>
<dbReference type="OrthoDB" id="9791355at2"/>
<dbReference type="NCBIfam" id="NF003025">
    <property type="entry name" value="PRK03902.1"/>
    <property type="match status" value="1"/>
</dbReference>
<dbReference type="InterPro" id="IPR036390">
    <property type="entry name" value="WH_DNA-bd_sf"/>
</dbReference>
<dbReference type="GO" id="GO:0003677">
    <property type="term" value="F:DNA binding"/>
    <property type="evidence" value="ECO:0007669"/>
    <property type="project" value="UniProtKB-KW"/>
</dbReference>
<evidence type="ECO:0000256" key="11">
    <source>
        <dbReference type="ARBA" id="ARBA00032593"/>
    </source>
</evidence>
<evidence type="ECO:0000256" key="3">
    <source>
        <dbReference type="ARBA" id="ARBA00011738"/>
    </source>
</evidence>
<dbReference type="RefSeq" id="WP_079440513.1">
    <property type="nucleotide sequence ID" value="NZ_MZGT01000038.1"/>
</dbReference>
<dbReference type="InterPro" id="IPR022687">
    <property type="entry name" value="HTH_DTXR"/>
</dbReference>
<accession>A0A1V4IKS4</accession>
<dbReference type="GO" id="GO:0003700">
    <property type="term" value="F:DNA-binding transcription factor activity"/>
    <property type="evidence" value="ECO:0007669"/>
    <property type="project" value="InterPro"/>
</dbReference>
<comment type="subcellular location">
    <subcellularLocation>
        <location evidence="1">Cytoplasm</location>
    </subcellularLocation>
</comment>
<dbReference type="GO" id="GO:0046983">
    <property type="term" value="F:protein dimerization activity"/>
    <property type="evidence" value="ECO:0007669"/>
    <property type="project" value="InterPro"/>
</dbReference>
<evidence type="ECO:0000256" key="6">
    <source>
        <dbReference type="ARBA" id="ARBA00023015"/>
    </source>
</evidence>
<dbReference type="PROSITE" id="PS50944">
    <property type="entry name" value="HTH_DTXR"/>
    <property type="match status" value="1"/>
</dbReference>
<protein>
    <recommendedName>
        <fullName evidence="11">Manganese transport regulator</fullName>
    </recommendedName>
</protein>
<reference evidence="13 14" key="1">
    <citation type="submission" date="2017-03" db="EMBL/GenBank/DDBJ databases">
        <title>Genome sequence of Clostridium chromiireducens DSM 23318.</title>
        <authorList>
            <person name="Poehlein A."/>
            <person name="Daniel R."/>
        </authorList>
    </citation>
    <scope>NUCLEOTIDE SEQUENCE [LARGE SCALE GENOMIC DNA]</scope>
    <source>
        <strain evidence="13 14">DSM 23318</strain>
    </source>
</reference>
<organism evidence="13 14">
    <name type="scientific">Clostridium chromiireducens</name>
    <dbReference type="NCBI Taxonomy" id="225345"/>
    <lineage>
        <taxon>Bacteria</taxon>
        <taxon>Bacillati</taxon>
        <taxon>Bacillota</taxon>
        <taxon>Clostridia</taxon>
        <taxon>Eubacteriales</taxon>
        <taxon>Clostridiaceae</taxon>
        <taxon>Clostridium</taxon>
    </lineage>
</organism>
<dbReference type="InterPro" id="IPR001367">
    <property type="entry name" value="Fe_dep_repressor"/>
</dbReference>
<sequence length="158" mass="18640">MIEDEFFTFREYMRKNQSLLSPSAEDYMEMIYRLSSKSGFIRANDLAAALNVQPSSVTKMIQKLANLNLIKYEKYGVIILRSRGMKIGKYLLKRHDLIEEFLKLLNISDDLLEETEKIEHTISSNVLYGMIDLINFFNKYPDLMEKFNEYRNVKDNSK</sequence>
<comment type="subunit">
    <text evidence="3">Homodimer.</text>
</comment>
<dbReference type="SUPFAM" id="SSF47979">
    <property type="entry name" value="Iron-dependent repressor protein, dimerization domain"/>
    <property type="match status" value="1"/>
</dbReference>
<dbReference type="GO" id="GO:0046914">
    <property type="term" value="F:transition metal ion binding"/>
    <property type="evidence" value="ECO:0007669"/>
    <property type="project" value="InterPro"/>
</dbReference>
<evidence type="ECO:0000259" key="12">
    <source>
        <dbReference type="PROSITE" id="PS50944"/>
    </source>
</evidence>
<dbReference type="InterPro" id="IPR022689">
    <property type="entry name" value="Iron_dep_repressor"/>
</dbReference>
<dbReference type="Proteomes" id="UP000191056">
    <property type="component" value="Unassembled WGS sequence"/>
</dbReference>
<comment type="similarity">
    <text evidence="2">Belongs to the DtxR/MntR family.</text>
</comment>
<dbReference type="InterPro" id="IPR050536">
    <property type="entry name" value="DtxR_MntR_Metal-Reg"/>
</dbReference>
<dbReference type="PANTHER" id="PTHR33238:SF11">
    <property type="entry name" value="TRANSCRIPTIONAL REGULATOR MNTR"/>
    <property type="match status" value="1"/>
</dbReference>
<dbReference type="SUPFAM" id="SSF46785">
    <property type="entry name" value="Winged helix' DNA-binding domain"/>
    <property type="match status" value="1"/>
</dbReference>
<dbReference type="SMART" id="SM00529">
    <property type="entry name" value="HTH_DTXR"/>
    <property type="match status" value="1"/>
</dbReference>
<evidence type="ECO:0000256" key="7">
    <source>
        <dbReference type="ARBA" id="ARBA00023125"/>
    </source>
</evidence>
<dbReference type="Pfam" id="PF01325">
    <property type="entry name" value="Fe_dep_repress"/>
    <property type="match status" value="1"/>
</dbReference>
<dbReference type="Gene3D" id="1.10.60.10">
    <property type="entry name" value="Iron dependent repressor, metal binding and dimerisation domain"/>
    <property type="match status" value="1"/>
</dbReference>
<dbReference type="InterPro" id="IPR036388">
    <property type="entry name" value="WH-like_DNA-bd_sf"/>
</dbReference>
<name>A0A1V4IKS4_9CLOT</name>
<evidence type="ECO:0000256" key="4">
    <source>
        <dbReference type="ARBA" id="ARBA00022490"/>
    </source>
</evidence>
<evidence type="ECO:0000256" key="9">
    <source>
        <dbReference type="ARBA" id="ARBA00023163"/>
    </source>
</evidence>
<keyword evidence="14" id="KW-1185">Reference proteome</keyword>
<dbReference type="AlphaFoldDB" id="A0A1V4IKS4"/>
<feature type="domain" description="HTH dtxR-type" evidence="12">
    <location>
        <begin position="20"/>
        <end position="81"/>
    </location>
</feature>
<evidence type="ECO:0000313" key="14">
    <source>
        <dbReference type="Proteomes" id="UP000191056"/>
    </source>
</evidence>